<proteinExistence type="predicted"/>
<gene>
    <name evidence="3" type="ORF">FWK35_00035689</name>
</gene>
<evidence type="ECO:0000256" key="1">
    <source>
        <dbReference type="SAM" id="MobiDB-lite"/>
    </source>
</evidence>
<organism evidence="3 4">
    <name type="scientific">Aphis craccivora</name>
    <name type="common">Cowpea aphid</name>
    <dbReference type="NCBI Taxonomy" id="307492"/>
    <lineage>
        <taxon>Eukaryota</taxon>
        <taxon>Metazoa</taxon>
        <taxon>Ecdysozoa</taxon>
        <taxon>Arthropoda</taxon>
        <taxon>Hexapoda</taxon>
        <taxon>Insecta</taxon>
        <taxon>Pterygota</taxon>
        <taxon>Neoptera</taxon>
        <taxon>Paraneoptera</taxon>
        <taxon>Hemiptera</taxon>
        <taxon>Sternorrhyncha</taxon>
        <taxon>Aphidomorpha</taxon>
        <taxon>Aphidoidea</taxon>
        <taxon>Aphididae</taxon>
        <taxon>Aphidini</taxon>
        <taxon>Aphis</taxon>
        <taxon>Aphis</taxon>
    </lineage>
</organism>
<feature type="domain" description="CCDC81 HU" evidence="2">
    <location>
        <begin position="49"/>
        <end position="87"/>
    </location>
</feature>
<sequence>MPIGTILKEIGFFTVIKWNMTKKPIFILDEKIKIDYNLKGSRFYNLGTKLLSAEMNCELPFPGIGKLKIKNKMFTMNFYEEFLERQNKNFNKRKNNQFENRKRPCSSMSNIITRPASSLSTYRPGTGYVGVLPNLNLSVSSDEQIIRTRPNSRLGLQTHDEKCTNGHDRGISNLN</sequence>
<evidence type="ECO:0000259" key="2">
    <source>
        <dbReference type="Pfam" id="PF18289"/>
    </source>
</evidence>
<accession>A0A6G0VZI9</accession>
<reference evidence="3 4" key="1">
    <citation type="submission" date="2019-08" db="EMBL/GenBank/DDBJ databases">
        <title>Whole genome of Aphis craccivora.</title>
        <authorList>
            <person name="Voronova N.V."/>
            <person name="Shulinski R.S."/>
            <person name="Bandarenka Y.V."/>
            <person name="Zhorov D.G."/>
            <person name="Warner D."/>
        </authorList>
    </citation>
    <scope>NUCLEOTIDE SEQUENCE [LARGE SCALE GENOMIC DNA]</scope>
    <source>
        <strain evidence="3">180601</strain>
        <tissue evidence="3">Whole Body</tissue>
    </source>
</reference>
<dbReference type="EMBL" id="VUJU01010142">
    <property type="protein sequence ID" value="KAF0715609.1"/>
    <property type="molecule type" value="Genomic_DNA"/>
</dbReference>
<evidence type="ECO:0000313" key="3">
    <source>
        <dbReference type="EMBL" id="KAF0715609.1"/>
    </source>
</evidence>
<feature type="compositionally biased region" description="Basic and acidic residues" evidence="1">
    <location>
        <begin position="158"/>
        <end position="175"/>
    </location>
</feature>
<name>A0A6G0VZI9_APHCR</name>
<evidence type="ECO:0000313" key="4">
    <source>
        <dbReference type="Proteomes" id="UP000478052"/>
    </source>
</evidence>
<dbReference type="Pfam" id="PF18289">
    <property type="entry name" value="HU-CCDC81_euk_2"/>
    <property type="match status" value="1"/>
</dbReference>
<comment type="caution">
    <text evidence="3">The sequence shown here is derived from an EMBL/GenBank/DDBJ whole genome shotgun (WGS) entry which is preliminary data.</text>
</comment>
<dbReference type="OrthoDB" id="125906at2759"/>
<dbReference type="InterPro" id="IPR040673">
    <property type="entry name" value="CCDC81_HU_dom_2"/>
</dbReference>
<dbReference type="Proteomes" id="UP000478052">
    <property type="component" value="Unassembled WGS sequence"/>
</dbReference>
<keyword evidence="4" id="KW-1185">Reference proteome</keyword>
<feature type="region of interest" description="Disordered" evidence="1">
    <location>
        <begin position="149"/>
        <end position="175"/>
    </location>
</feature>
<protein>
    <submittedName>
        <fullName evidence="3">Coiled-coil domain-containing protein 81-like isoform X2</fullName>
    </submittedName>
</protein>
<dbReference type="AlphaFoldDB" id="A0A6G0VZI9"/>